<dbReference type="Proteomes" id="UP001059596">
    <property type="component" value="Unassembled WGS sequence"/>
</dbReference>
<comment type="caution">
    <text evidence="2">The sequence shown here is derived from an EMBL/GenBank/DDBJ whole genome shotgun (WGS) entry which is preliminary data.</text>
</comment>
<evidence type="ECO:0000313" key="2">
    <source>
        <dbReference type="EMBL" id="KAI8035489.1"/>
    </source>
</evidence>
<dbReference type="AlphaFoldDB" id="A0A9P9YF95"/>
<feature type="region of interest" description="Disordered" evidence="1">
    <location>
        <begin position="1"/>
        <end position="39"/>
    </location>
</feature>
<gene>
    <name evidence="2" type="ORF">M5D96_011712</name>
</gene>
<name>A0A9P9YF95_9MUSC</name>
<accession>A0A9P9YF95</accession>
<keyword evidence="3" id="KW-1185">Reference proteome</keyword>
<evidence type="ECO:0000256" key="1">
    <source>
        <dbReference type="SAM" id="MobiDB-lite"/>
    </source>
</evidence>
<proteinExistence type="predicted"/>
<feature type="compositionally biased region" description="Polar residues" evidence="1">
    <location>
        <begin position="18"/>
        <end position="34"/>
    </location>
</feature>
<organism evidence="2 3">
    <name type="scientific">Drosophila gunungcola</name>
    <name type="common">fruit fly</name>
    <dbReference type="NCBI Taxonomy" id="103775"/>
    <lineage>
        <taxon>Eukaryota</taxon>
        <taxon>Metazoa</taxon>
        <taxon>Ecdysozoa</taxon>
        <taxon>Arthropoda</taxon>
        <taxon>Hexapoda</taxon>
        <taxon>Insecta</taxon>
        <taxon>Pterygota</taxon>
        <taxon>Neoptera</taxon>
        <taxon>Endopterygota</taxon>
        <taxon>Diptera</taxon>
        <taxon>Brachycera</taxon>
        <taxon>Muscomorpha</taxon>
        <taxon>Ephydroidea</taxon>
        <taxon>Drosophilidae</taxon>
        <taxon>Drosophila</taxon>
        <taxon>Sophophora</taxon>
    </lineage>
</organism>
<dbReference type="EMBL" id="JAMKOV010000035">
    <property type="protein sequence ID" value="KAI8035489.1"/>
    <property type="molecule type" value="Genomic_DNA"/>
</dbReference>
<sequence length="96" mass="10178">MSCSIAFWPDQTRPDQTRPANSKQLTGNSQQETGNGQGPGFLVGIQLGIGQPNSLATGDLAIADAQIEAAIVNTSIIATTGKGLSYTRYFEQFFTP</sequence>
<evidence type="ECO:0000313" key="3">
    <source>
        <dbReference type="Proteomes" id="UP001059596"/>
    </source>
</evidence>
<reference evidence="2" key="1">
    <citation type="journal article" date="2023" name="Genome Biol. Evol.">
        <title>Long-read-based Genome Assembly of Drosophila gunungcola Reveals Fewer Chemosensory Genes in Flower-breeding Species.</title>
        <authorList>
            <person name="Negi A."/>
            <person name="Liao B.Y."/>
            <person name="Yeh S.D."/>
        </authorList>
    </citation>
    <scope>NUCLEOTIDE SEQUENCE</scope>
    <source>
        <strain evidence="2">Sukarami</strain>
    </source>
</reference>
<protein>
    <submittedName>
        <fullName evidence="2">Uncharacterized protein</fullName>
    </submittedName>
</protein>